<feature type="compositionally biased region" description="Acidic residues" evidence="1">
    <location>
        <begin position="1"/>
        <end position="11"/>
    </location>
</feature>
<feature type="compositionally biased region" description="Acidic residues" evidence="1">
    <location>
        <begin position="20"/>
        <end position="29"/>
    </location>
</feature>
<organism evidence="2 3">
    <name type="scientific">Taxus chinensis</name>
    <name type="common">Chinese yew</name>
    <name type="synonym">Taxus wallichiana var. chinensis</name>
    <dbReference type="NCBI Taxonomy" id="29808"/>
    <lineage>
        <taxon>Eukaryota</taxon>
        <taxon>Viridiplantae</taxon>
        <taxon>Streptophyta</taxon>
        <taxon>Embryophyta</taxon>
        <taxon>Tracheophyta</taxon>
        <taxon>Spermatophyta</taxon>
        <taxon>Pinopsida</taxon>
        <taxon>Pinidae</taxon>
        <taxon>Conifers II</taxon>
        <taxon>Cupressales</taxon>
        <taxon>Taxaceae</taxon>
        <taxon>Taxus</taxon>
    </lineage>
</organism>
<dbReference type="Proteomes" id="UP000824469">
    <property type="component" value="Unassembled WGS sequence"/>
</dbReference>
<dbReference type="AlphaFoldDB" id="A0AA38FS82"/>
<sequence>MEEADSEDMESLEAYRGERDDDEEDELEGAQEPPVFDVHDSEEEGREEENEFLFMCRGR</sequence>
<reference evidence="2 3" key="1">
    <citation type="journal article" date="2021" name="Nat. Plants">
        <title>The Taxus genome provides insights into paclitaxel biosynthesis.</title>
        <authorList>
            <person name="Xiong X."/>
            <person name="Gou J."/>
            <person name="Liao Q."/>
            <person name="Li Y."/>
            <person name="Zhou Q."/>
            <person name="Bi G."/>
            <person name="Li C."/>
            <person name="Du R."/>
            <person name="Wang X."/>
            <person name="Sun T."/>
            <person name="Guo L."/>
            <person name="Liang H."/>
            <person name="Lu P."/>
            <person name="Wu Y."/>
            <person name="Zhang Z."/>
            <person name="Ro D.K."/>
            <person name="Shang Y."/>
            <person name="Huang S."/>
            <person name="Yan J."/>
        </authorList>
    </citation>
    <scope>NUCLEOTIDE SEQUENCE [LARGE SCALE GENOMIC DNA]</scope>
    <source>
        <strain evidence="2">Ta-2019</strain>
    </source>
</reference>
<accession>A0AA38FS82</accession>
<keyword evidence="3" id="KW-1185">Reference proteome</keyword>
<feature type="compositionally biased region" description="Acidic residues" evidence="1">
    <location>
        <begin position="40"/>
        <end position="51"/>
    </location>
</feature>
<evidence type="ECO:0000313" key="3">
    <source>
        <dbReference type="Proteomes" id="UP000824469"/>
    </source>
</evidence>
<evidence type="ECO:0000313" key="2">
    <source>
        <dbReference type="EMBL" id="KAH9308888.1"/>
    </source>
</evidence>
<protein>
    <submittedName>
        <fullName evidence="2">Uncharacterized protein</fullName>
    </submittedName>
</protein>
<name>A0AA38FS82_TAXCH</name>
<feature type="non-terminal residue" evidence="2">
    <location>
        <position position="59"/>
    </location>
</feature>
<evidence type="ECO:0000256" key="1">
    <source>
        <dbReference type="SAM" id="MobiDB-lite"/>
    </source>
</evidence>
<proteinExistence type="predicted"/>
<comment type="caution">
    <text evidence="2">The sequence shown here is derived from an EMBL/GenBank/DDBJ whole genome shotgun (WGS) entry which is preliminary data.</text>
</comment>
<gene>
    <name evidence="2" type="ORF">KI387_036799</name>
</gene>
<dbReference type="EMBL" id="JAHRHJ020000007">
    <property type="protein sequence ID" value="KAH9308888.1"/>
    <property type="molecule type" value="Genomic_DNA"/>
</dbReference>
<feature type="region of interest" description="Disordered" evidence="1">
    <location>
        <begin position="1"/>
        <end position="59"/>
    </location>
</feature>